<evidence type="ECO:0000256" key="1">
    <source>
        <dbReference type="SAM" id="Coils"/>
    </source>
</evidence>
<feature type="domain" description="DUF1707" evidence="3">
    <location>
        <begin position="27"/>
        <end position="78"/>
    </location>
</feature>
<comment type="caution">
    <text evidence="4">The sequence shown here is derived from an EMBL/GenBank/DDBJ whole genome shotgun (WGS) entry which is preliminary data.</text>
</comment>
<organism evidence="4 5">
    <name type="scientific">Marmoricola endophyticus</name>
    <dbReference type="NCBI Taxonomy" id="2040280"/>
    <lineage>
        <taxon>Bacteria</taxon>
        <taxon>Bacillati</taxon>
        <taxon>Actinomycetota</taxon>
        <taxon>Actinomycetes</taxon>
        <taxon>Propionibacteriales</taxon>
        <taxon>Nocardioidaceae</taxon>
        <taxon>Marmoricola</taxon>
    </lineage>
</organism>
<evidence type="ECO:0000256" key="2">
    <source>
        <dbReference type="SAM" id="Phobius"/>
    </source>
</evidence>
<proteinExistence type="predicted"/>
<dbReference type="Proteomes" id="UP000649179">
    <property type="component" value="Unassembled WGS sequence"/>
</dbReference>
<reference evidence="4" key="1">
    <citation type="journal article" date="2014" name="Int. J. Syst. Evol. Microbiol.">
        <title>Complete genome sequence of Corynebacterium casei LMG S-19264T (=DSM 44701T), isolated from a smear-ripened cheese.</title>
        <authorList>
            <consortium name="US DOE Joint Genome Institute (JGI-PGF)"/>
            <person name="Walter F."/>
            <person name="Albersmeier A."/>
            <person name="Kalinowski J."/>
            <person name="Ruckert C."/>
        </authorList>
    </citation>
    <scope>NUCLEOTIDE SEQUENCE</scope>
    <source>
        <strain evidence="4">CGMCC 1.16067</strain>
    </source>
</reference>
<feature type="coiled-coil region" evidence="1">
    <location>
        <begin position="166"/>
        <end position="196"/>
    </location>
</feature>
<sequence length="204" mass="23039">MTTPAQPRRIAWEQFSLDPRREENAAMRASDRDRDVALTALNEAFADGRLDRAELDERMVVVHTGKRLGDLVWPIADLAPSAPARTVADVAGPADADLQARAERNVRAARASSLWVFLVPTVICWVIWASASVSGGGFHPQFPWPLFVMLGTGARAFSALRGDRAAEVVRERRRLVERERREARRELRDVRRTERDRRRLGDGY</sequence>
<name>A0A917BTH3_9ACTN</name>
<dbReference type="AlphaFoldDB" id="A0A917BTH3"/>
<dbReference type="InterPro" id="IPR012551">
    <property type="entry name" value="DUF1707_SHOCT-like"/>
</dbReference>
<reference evidence="4" key="2">
    <citation type="submission" date="2020-09" db="EMBL/GenBank/DDBJ databases">
        <authorList>
            <person name="Sun Q."/>
            <person name="Zhou Y."/>
        </authorList>
    </citation>
    <scope>NUCLEOTIDE SEQUENCE</scope>
    <source>
        <strain evidence="4">CGMCC 1.16067</strain>
    </source>
</reference>
<gene>
    <name evidence="4" type="ORF">GCM10011519_32080</name>
</gene>
<keyword evidence="2" id="KW-1133">Transmembrane helix</keyword>
<dbReference type="EMBL" id="BMKQ01000001">
    <property type="protein sequence ID" value="GGF55728.1"/>
    <property type="molecule type" value="Genomic_DNA"/>
</dbReference>
<evidence type="ECO:0000313" key="4">
    <source>
        <dbReference type="EMBL" id="GGF55728.1"/>
    </source>
</evidence>
<accession>A0A917BTH3</accession>
<protein>
    <recommendedName>
        <fullName evidence="3">DUF1707 domain-containing protein</fullName>
    </recommendedName>
</protein>
<dbReference type="RefSeq" id="WP_188780684.1">
    <property type="nucleotide sequence ID" value="NZ_BMKQ01000001.1"/>
</dbReference>
<evidence type="ECO:0000259" key="3">
    <source>
        <dbReference type="Pfam" id="PF08044"/>
    </source>
</evidence>
<keyword evidence="2" id="KW-0472">Membrane</keyword>
<dbReference type="Pfam" id="PF08044">
    <property type="entry name" value="DUF1707"/>
    <property type="match status" value="1"/>
</dbReference>
<keyword evidence="1" id="KW-0175">Coiled coil</keyword>
<evidence type="ECO:0000313" key="5">
    <source>
        <dbReference type="Proteomes" id="UP000649179"/>
    </source>
</evidence>
<keyword evidence="5" id="KW-1185">Reference proteome</keyword>
<feature type="transmembrane region" description="Helical" evidence="2">
    <location>
        <begin position="111"/>
        <end position="130"/>
    </location>
</feature>
<keyword evidence="2" id="KW-0812">Transmembrane</keyword>